<evidence type="ECO:0000256" key="1">
    <source>
        <dbReference type="ARBA" id="ARBA00001968"/>
    </source>
</evidence>
<evidence type="ECO:0000256" key="4">
    <source>
        <dbReference type="ARBA" id="ARBA00022722"/>
    </source>
</evidence>
<comment type="caution">
    <text evidence="10">The sequence shown here is derived from an EMBL/GenBank/DDBJ whole genome shotgun (WGS) entry which is preliminary data.</text>
</comment>
<comment type="similarity">
    <text evidence="3">Belongs to the HARBI1 family.</text>
</comment>
<evidence type="ECO:0000256" key="6">
    <source>
        <dbReference type="ARBA" id="ARBA00022801"/>
    </source>
</evidence>
<evidence type="ECO:0000256" key="5">
    <source>
        <dbReference type="ARBA" id="ARBA00022723"/>
    </source>
</evidence>
<evidence type="ECO:0000313" key="11">
    <source>
        <dbReference type="Proteomes" id="UP000275408"/>
    </source>
</evidence>
<dbReference type="AlphaFoldDB" id="A0A3M6TKG8"/>
<dbReference type="Proteomes" id="UP000275408">
    <property type="component" value="Unassembled WGS sequence"/>
</dbReference>
<dbReference type="GO" id="GO:0004518">
    <property type="term" value="F:nuclease activity"/>
    <property type="evidence" value="ECO:0007669"/>
    <property type="project" value="UniProtKB-KW"/>
</dbReference>
<evidence type="ECO:0000313" key="10">
    <source>
        <dbReference type="EMBL" id="RMX41880.1"/>
    </source>
</evidence>
<dbReference type="GO" id="GO:0046872">
    <property type="term" value="F:metal ion binding"/>
    <property type="evidence" value="ECO:0007669"/>
    <property type="project" value="UniProtKB-KW"/>
</dbReference>
<accession>A0A3M6TKG8</accession>
<dbReference type="OrthoDB" id="5978359at2759"/>
<dbReference type="GO" id="GO:0016787">
    <property type="term" value="F:hydrolase activity"/>
    <property type="evidence" value="ECO:0007669"/>
    <property type="project" value="UniProtKB-KW"/>
</dbReference>
<name>A0A3M6TKG8_POCDA</name>
<evidence type="ECO:0000256" key="7">
    <source>
        <dbReference type="ARBA" id="ARBA00023242"/>
    </source>
</evidence>
<keyword evidence="11" id="KW-1185">Reference proteome</keyword>
<dbReference type="GO" id="GO:0005634">
    <property type="term" value="C:nucleus"/>
    <property type="evidence" value="ECO:0007669"/>
    <property type="project" value="UniProtKB-SubCell"/>
</dbReference>
<dbReference type="PANTHER" id="PTHR22930:SF85">
    <property type="entry name" value="GH03217P-RELATED"/>
    <property type="match status" value="1"/>
</dbReference>
<proteinExistence type="inferred from homology"/>
<sequence>MVGINKKAVALIVIAFFFLILEKQVEVSRLRQLLILQHLKKVRRKWMILLQLMQRNSRRGRQTEQEVLQSIRLFTNKSPFPPVVGAIDSCHIALKTVPVDERIDYFNRKQDYSVVIQGVADVSFRFLDISAGYPGSIHDACVLRLSNLHREIEQANWLNGPTKQISGSKIPPPPTNNTTTTQSVFGQERTRVVIEQAYRILKGRWRCLFKAMEEKTSRVAITILACCVLHNICIDVGDPSPIDILGDDDNDMDQSLNGDVSLIASDVREKIMDYLSA</sequence>
<protein>
    <recommendedName>
        <fullName evidence="9">DDE Tnp4 domain-containing protein</fullName>
    </recommendedName>
</protein>
<keyword evidence="6" id="KW-0378">Hydrolase</keyword>
<evidence type="ECO:0000259" key="9">
    <source>
        <dbReference type="Pfam" id="PF13359"/>
    </source>
</evidence>
<gene>
    <name evidence="10" type="ORF">pdam_00019635</name>
</gene>
<dbReference type="STRING" id="46731.A0A3M6TKG8"/>
<evidence type="ECO:0000256" key="2">
    <source>
        <dbReference type="ARBA" id="ARBA00004123"/>
    </source>
</evidence>
<keyword evidence="5" id="KW-0479">Metal-binding</keyword>
<dbReference type="InterPro" id="IPR045249">
    <property type="entry name" value="HARBI1-like"/>
</dbReference>
<feature type="domain" description="DDE Tnp4" evidence="9">
    <location>
        <begin position="87"/>
        <end position="231"/>
    </location>
</feature>
<feature type="region of interest" description="Disordered" evidence="8">
    <location>
        <begin position="163"/>
        <end position="184"/>
    </location>
</feature>
<comment type="subcellular location">
    <subcellularLocation>
        <location evidence="2">Nucleus</location>
    </subcellularLocation>
</comment>
<comment type="cofactor">
    <cofactor evidence="1">
        <name>a divalent metal cation</name>
        <dbReference type="ChEBI" id="CHEBI:60240"/>
    </cofactor>
</comment>
<organism evidence="10 11">
    <name type="scientific">Pocillopora damicornis</name>
    <name type="common">Cauliflower coral</name>
    <name type="synonym">Millepora damicornis</name>
    <dbReference type="NCBI Taxonomy" id="46731"/>
    <lineage>
        <taxon>Eukaryota</taxon>
        <taxon>Metazoa</taxon>
        <taxon>Cnidaria</taxon>
        <taxon>Anthozoa</taxon>
        <taxon>Hexacorallia</taxon>
        <taxon>Scleractinia</taxon>
        <taxon>Astrocoeniina</taxon>
        <taxon>Pocilloporidae</taxon>
        <taxon>Pocillopora</taxon>
    </lineage>
</organism>
<keyword evidence="4" id="KW-0540">Nuclease</keyword>
<dbReference type="InterPro" id="IPR027806">
    <property type="entry name" value="HARBI1_dom"/>
</dbReference>
<dbReference type="Pfam" id="PF13359">
    <property type="entry name" value="DDE_Tnp_4"/>
    <property type="match status" value="1"/>
</dbReference>
<evidence type="ECO:0000256" key="3">
    <source>
        <dbReference type="ARBA" id="ARBA00006958"/>
    </source>
</evidence>
<dbReference type="EMBL" id="RCHS01003432">
    <property type="protein sequence ID" value="RMX41880.1"/>
    <property type="molecule type" value="Genomic_DNA"/>
</dbReference>
<dbReference type="PANTHER" id="PTHR22930">
    <property type="match status" value="1"/>
</dbReference>
<reference evidence="10 11" key="1">
    <citation type="journal article" date="2018" name="Sci. Rep.">
        <title>Comparative analysis of the Pocillopora damicornis genome highlights role of immune system in coral evolution.</title>
        <authorList>
            <person name="Cunning R."/>
            <person name="Bay R.A."/>
            <person name="Gillette P."/>
            <person name="Baker A.C."/>
            <person name="Traylor-Knowles N."/>
        </authorList>
    </citation>
    <scope>NUCLEOTIDE SEQUENCE [LARGE SCALE GENOMIC DNA]</scope>
    <source>
        <strain evidence="10">RSMAS</strain>
        <tissue evidence="10">Whole animal</tissue>
    </source>
</reference>
<keyword evidence="7" id="KW-0539">Nucleus</keyword>
<evidence type="ECO:0000256" key="8">
    <source>
        <dbReference type="SAM" id="MobiDB-lite"/>
    </source>
</evidence>